<keyword evidence="9" id="KW-0809">Transit peptide</keyword>
<feature type="region of interest" description="Disordered" evidence="17">
    <location>
        <begin position="20"/>
        <end position="39"/>
    </location>
</feature>
<keyword evidence="12" id="KW-0496">Mitochondrion</keyword>
<evidence type="ECO:0000256" key="7">
    <source>
        <dbReference type="ARBA" id="ARBA00022692"/>
    </source>
</evidence>
<evidence type="ECO:0000256" key="16">
    <source>
        <dbReference type="ARBA" id="ARBA00046528"/>
    </source>
</evidence>
<evidence type="ECO:0000256" key="14">
    <source>
        <dbReference type="ARBA" id="ARBA00030753"/>
    </source>
</evidence>
<evidence type="ECO:0000256" key="15">
    <source>
        <dbReference type="ARBA" id="ARBA00031387"/>
    </source>
</evidence>
<evidence type="ECO:0000256" key="13">
    <source>
        <dbReference type="ARBA" id="ARBA00023136"/>
    </source>
</evidence>
<evidence type="ECO:0000256" key="6">
    <source>
        <dbReference type="ARBA" id="ARBA00022660"/>
    </source>
</evidence>
<comment type="similarity">
    <text evidence="3">Belongs to the complex I NDUFB11 subunit family.</text>
</comment>
<protein>
    <recommendedName>
        <fullName evidence="4">NADH dehydrogenase [ubiquinone] 1 beta subcomplex subunit 11, mitochondrial</fullName>
    </recommendedName>
    <alternativeName>
        <fullName evidence="15">Complex I-ESSS</fullName>
    </alternativeName>
    <alternativeName>
        <fullName evidence="14">NADH-ubiquinone oxidoreductase ESSS subunit</fullName>
    </alternativeName>
</protein>
<dbReference type="PANTHER" id="PTHR13327">
    <property type="entry name" value="NADH-UBIQUINONE OXIDOREDUCTASE ESSS SUBUNIT, MITOCHONDRIAL PRECURSOR"/>
    <property type="match status" value="1"/>
</dbReference>
<evidence type="ECO:0000256" key="17">
    <source>
        <dbReference type="SAM" id="MobiDB-lite"/>
    </source>
</evidence>
<keyword evidence="7 18" id="KW-0812">Transmembrane</keyword>
<keyword evidence="5" id="KW-0813">Transport</keyword>
<evidence type="ECO:0000256" key="3">
    <source>
        <dbReference type="ARBA" id="ARBA00008915"/>
    </source>
</evidence>
<evidence type="ECO:0000256" key="1">
    <source>
        <dbReference type="ARBA" id="ARBA00003195"/>
    </source>
</evidence>
<sequence>MLRIAHLRHRVILPLGRRYASTTDHHHPPEDQPKMEMQPENYRPGSDHYAYENPWPKLNKGRLDGLFQDGYRRPLARDQGGWVRMEWIRWLEYGHDEYRDWYKFHLGAFMMFTMFAGWLIFIFLFMRPDYPELREWARREAYLEIERRQKAGLPLISKDLIDPKRVFPTLPSEEELRDFDIII</sequence>
<evidence type="ECO:0000313" key="20">
    <source>
        <dbReference type="Proteomes" id="UP001201812"/>
    </source>
</evidence>
<evidence type="ECO:0000313" key="19">
    <source>
        <dbReference type="EMBL" id="KAI1713946.1"/>
    </source>
</evidence>
<evidence type="ECO:0000256" key="2">
    <source>
        <dbReference type="ARBA" id="ARBA00004434"/>
    </source>
</evidence>
<comment type="subunit">
    <text evidence="16">Complex I is composed of 45 different subunits. Interacts with BCAP31.</text>
</comment>
<accession>A0AAD4R6Q4</accession>
<keyword evidence="6" id="KW-0679">Respiratory chain</keyword>
<evidence type="ECO:0000256" key="18">
    <source>
        <dbReference type="SAM" id="Phobius"/>
    </source>
</evidence>
<evidence type="ECO:0000256" key="9">
    <source>
        <dbReference type="ARBA" id="ARBA00022946"/>
    </source>
</evidence>
<feature type="transmembrane region" description="Helical" evidence="18">
    <location>
        <begin position="106"/>
        <end position="126"/>
    </location>
</feature>
<dbReference type="AlphaFoldDB" id="A0AAD4R6Q4"/>
<comment type="function">
    <text evidence="1">Accessory subunit of the mitochondrial membrane respiratory chain NADH dehydrogenase (Complex I), that is believed not to be involved in catalysis. Complex I functions in the transfer of electrons from NADH to the respiratory chain. The immediate electron acceptor for the enzyme is believed to be ubiquinone.</text>
</comment>
<reference evidence="19" key="1">
    <citation type="submission" date="2022-01" db="EMBL/GenBank/DDBJ databases">
        <title>Genome Sequence Resource for Two Populations of Ditylenchus destructor, the Migratory Endoparasitic Phytonematode.</title>
        <authorList>
            <person name="Zhang H."/>
            <person name="Lin R."/>
            <person name="Xie B."/>
        </authorList>
    </citation>
    <scope>NUCLEOTIDE SEQUENCE</scope>
    <source>
        <strain evidence="19">BazhouSP</strain>
    </source>
</reference>
<organism evidence="19 20">
    <name type="scientific">Ditylenchus destructor</name>
    <dbReference type="NCBI Taxonomy" id="166010"/>
    <lineage>
        <taxon>Eukaryota</taxon>
        <taxon>Metazoa</taxon>
        <taxon>Ecdysozoa</taxon>
        <taxon>Nematoda</taxon>
        <taxon>Chromadorea</taxon>
        <taxon>Rhabditida</taxon>
        <taxon>Tylenchina</taxon>
        <taxon>Tylenchomorpha</taxon>
        <taxon>Sphaerularioidea</taxon>
        <taxon>Anguinidae</taxon>
        <taxon>Anguininae</taxon>
        <taxon>Ditylenchus</taxon>
    </lineage>
</organism>
<keyword evidence="11 18" id="KW-1133">Transmembrane helix</keyword>
<dbReference type="Pfam" id="PF10183">
    <property type="entry name" value="ESSS"/>
    <property type="match status" value="1"/>
</dbReference>
<evidence type="ECO:0000256" key="10">
    <source>
        <dbReference type="ARBA" id="ARBA00022982"/>
    </source>
</evidence>
<keyword evidence="13 18" id="KW-0472">Membrane</keyword>
<comment type="subcellular location">
    <subcellularLocation>
        <location evidence="2">Mitochondrion inner membrane</location>
        <topology evidence="2">Single-pass membrane protein</topology>
    </subcellularLocation>
</comment>
<keyword evidence="10" id="KW-0249">Electron transport</keyword>
<keyword evidence="8" id="KW-0999">Mitochondrion inner membrane</keyword>
<evidence type="ECO:0000256" key="11">
    <source>
        <dbReference type="ARBA" id="ARBA00022989"/>
    </source>
</evidence>
<dbReference type="Proteomes" id="UP001201812">
    <property type="component" value="Unassembled WGS sequence"/>
</dbReference>
<name>A0AAD4R6Q4_9BILA</name>
<keyword evidence="20" id="KW-1185">Reference proteome</keyword>
<dbReference type="EMBL" id="JAKKPZ010000014">
    <property type="protein sequence ID" value="KAI1713946.1"/>
    <property type="molecule type" value="Genomic_DNA"/>
</dbReference>
<gene>
    <name evidence="19" type="ORF">DdX_08830</name>
</gene>
<dbReference type="PANTHER" id="PTHR13327:SF0">
    <property type="entry name" value="NADH DEHYDROGENASE [UBIQUINONE] 1 BETA SUBCOMPLEX SUBUNIT 11, MITOCHONDRIAL"/>
    <property type="match status" value="1"/>
</dbReference>
<evidence type="ECO:0000256" key="4">
    <source>
        <dbReference type="ARBA" id="ARBA00018632"/>
    </source>
</evidence>
<comment type="caution">
    <text evidence="19">The sequence shown here is derived from an EMBL/GenBank/DDBJ whole genome shotgun (WGS) entry which is preliminary data.</text>
</comment>
<evidence type="ECO:0000256" key="8">
    <source>
        <dbReference type="ARBA" id="ARBA00022792"/>
    </source>
</evidence>
<feature type="compositionally biased region" description="Basic and acidic residues" evidence="17">
    <location>
        <begin position="23"/>
        <end position="34"/>
    </location>
</feature>
<evidence type="ECO:0000256" key="5">
    <source>
        <dbReference type="ARBA" id="ARBA00022448"/>
    </source>
</evidence>
<dbReference type="GO" id="GO:0005743">
    <property type="term" value="C:mitochondrial inner membrane"/>
    <property type="evidence" value="ECO:0007669"/>
    <property type="project" value="UniProtKB-SubCell"/>
</dbReference>
<dbReference type="InterPro" id="IPR019329">
    <property type="entry name" value="NADH_UbQ_OxRdtase_ESSS_su"/>
</dbReference>
<evidence type="ECO:0000256" key="12">
    <source>
        <dbReference type="ARBA" id="ARBA00023128"/>
    </source>
</evidence>
<proteinExistence type="inferred from homology"/>